<dbReference type="InterPro" id="IPR002601">
    <property type="entry name" value="C6_domain"/>
</dbReference>
<dbReference type="EMBL" id="BTRK01000005">
    <property type="protein sequence ID" value="GMR52685.1"/>
    <property type="molecule type" value="Genomic_DNA"/>
</dbReference>
<accession>A0AAN5CYA3</accession>
<sequence>CKNCAQNLIAKTEMSAGAKPMDGDNTVTTSGCAVRTFTCKGNTATIEVFGDGAILGSKGDDGTGTSTFTVTCNGAGTAWMADGQTVARVECSAVPACKMCAQDLITKTEMAVDSKPMKDDVTDPWGACAVRTFTCEGIMAIITPSTMNGVLMPVGDGGMTTMYTVTCNAAGTGWENAGQVITEVECTATPLCKTCDAAQPMITKDDVDSKDMMVPPVVNTGVCSMKTFVCEGMMATITPMSGGAPIGALTDGSMMIMYTVTCKADGSGWEVGGQVIDSVECTATPPCQQCKMEQTMVTQIAPNSKPMTNDHTDITGACAKRTFTCDGKMPKI</sequence>
<feature type="domain" description="C6" evidence="1">
    <location>
        <begin position="192"/>
        <end position="281"/>
    </location>
</feature>
<gene>
    <name evidence="2" type="ORF">PMAYCL1PPCAC_22880</name>
</gene>
<name>A0AAN5CYA3_9BILA</name>
<organism evidence="2 3">
    <name type="scientific">Pristionchus mayeri</name>
    <dbReference type="NCBI Taxonomy" id="1317129"/>
    <lineage>
        <taxon>Eukaryota</taxon>
        <taxon>Metazoa</taxon>
        <taxon>Ecdysozoa</taxon>
        <taxon>Nematoda</taxon>
        <taxon>Chromadorea</taxon>
        <taxon>Rhabditida</taxon>
        <taxon>Rhabditina</taxon>
        <taxon>Diplogasteromorpha</taxon>
        <taxon>Diplogasteroidea</taxon>
        <taxon>Neodiplogasteridae</taxon>
        <taxon>Pristionchus</taxon>
    </lineage>
</organism>
<evidence type="ECO:0000313" key="3">
    <source>
        <dbReference type="Proteomes" id="UP001328107"/>
    </source>
</evidence>
<reference evidence="3" key="1">
    <citation type="submission" date="2022-10" db="EMBL/GenBank/DDBJ databases">
        <title>Genome assembly of Pristionchus species.</title>
        <authorList>
            <person name="Yoshida K."/>
            <person name="Sommer R.J."/>
        </authorList>
    </citation>
    <scope>NUCLEOTIDE SEQUENCE [LARGE SCALE GENOMIC DNA]</scope>
    <source>
        <strain evidence="3">RS5460</strain>
    </source>
</reference>
<keyword evidence="3" id="KW-1185">Reference proteome</keyword>
<dbReference type="AlphaFoldDB" id="A0AAN5CYA3"/>
<comment type="caution">
    <text evidence="2">The sequence shown here is derived from an EMBL/GenBank/DDBJ whole genome shotgun (WGS) entry which is preliminary data.</text>
</comment>
<dbReference type="Pfam" id="PF01681">
    <property type="entry name" value="C6"/>
    <property type="match status" value="3"/>
</dbReference>
<evidence type="ECO:0000313" key="2">
    <source>
        <dbReference type="EMBL" id="GMR52685.1"/>
    </source>
</evidence>
<protein>
    <recommendedName>
        <fullName evidence="1">C6 domain-containing protein</fullName>
    </recommendedName>
</protein>
<dbReference type="SMART" id="SM01048">
    <property type="entry name" value="C6"/>
    <property type="match status" value="2"/>
</dbReference>
<proteinExistence type="predicted"/>
<feature type="non-terminal residue" evidence="2">
    <location>
        <position position="332"/>
    </location>
</feature>
<dbReference type="PANTHER" id="PTHR21629:SF5">
    <property type="entry name" value="C6 DOMAIN-CONTAINING PROTEIN"/>
    <property type="match status" value="1"/>
</dbReference>
<feature type="domain" description="C6" evidence="1">
    <location>
        <begin position="1"/>
        <end position="91"/>
    </location>
</feature>
<feature type="non-terminal residue" evidence="2">
    <location>
        <position position="1"/>
    </location>
</feature>
<dbReference type="PANTHER" id="PTHR21629">
    <property type="entry name" value="C6 DOMAIN-CONTAINING PROTEIN"/>
    <property type="match status" value="1"/>
</dbReference>
<dbReference type="Proteomes" id="UP001328107">
    <property type="component" value="Unassembled WGS sequence"/>
</dbReference>
<evidence type="ECO:0000259" key="1">
    <source>
        <dbReference type="SMART" id="SM01048"/>
    </source>
</evidence>